<sequence>MILVLLKTINKNTCLFKISQTQTPESEAKCGSKQEDTAQKLLEAYKTKYC</sequence>
<accession>A0A0B7B1S1</accession>
<organism evidence="1">
    <name type="scientific">Arion vulgaris</name>
    <dbReference type="NCBI Taxonomy" id="1028688"/>
    <lineage>
        <taxon>Eukaryota</taxon>
        <taxon>Metazoa</taxon>
        <taxon>Spiralia</taxon>
        <taxon>Lophotrochozoa</taxon>
        <taxon>Mollusca</taxon>
        <taxon>Gastropoda</taxon>
        <taxon>Heterobranchia</taxon>
        <taxon>Euthyneura</taxon>
        <taxon>Panpulmonata</taxon>
        <taxon>Eupulmonata</taxon>
        <taxon>Stylommatophora</taxon>
        <taxon>Helicina</taxon>
        <taxon>Arionoidea</taxon>
        <taxon>Arionidae</taxon>
        <taxon>Arion</taxon>
    </lineage>
</organism>
<reference evidence="1" key="1">
    <citation type="submission" date="2014-12" db="EMBL/GenBank/DDBJ databases">
        <title>Insight into the proteome of Arion vulgaris.</title>
        <authorList>
            <person name="Aradska J."/>
            <person name="Bulat T."/>
            <person name="Smidak R."/>
            <person name="Sarate P."/>
            <person name="Gangsoo J."/>
            <person name="Sialana F."/>
            <person name="Bilban M."/>
            <person name="Lubec G."/>
        </authorList>
    </citation>
    <scope>NUCLEOTIDE SEQUENCE</scope>
    <source>
        <tissue evidence="1">Skin</tissue>
    </source>
</reference>
<proteinExistence type="predicted"/>
<protein>
    <submittedName>
        <fullName evidence="1">Uncharacterized protein</fullName>
    </submittedName>
</protein>
<gene>
    <name evidence="1" type="primary">ORF152844</name>
</gene>
<dbReference type="AlphaFoldDB" id="A0A0B7B1S1"/>
<name>A0A0B7B1S1_9EUPU</name>
<evidence type="ECO:0000313" key="1">
    <source>
        <dbReference type="EMBL" id="CEK86266.1"/>
    </source>
</evidence>
<dbReference type="EMBL" id="HACG01039401">
    <property type="protein sequence ID" value="CEK86266.1"/>
    <property type="molecule type" value="Transcribed_RNA"/>
</dbReference>